<proteinExistence type="inferred from homology"/>
<dbReference type="Proteomes" id="UP000446348">
    <property type="component" value="Unassembled WGS sequence"/>
</dbReference>
<keyword evidence="3 4" id="KW-0378">Hydrolase</keyword>
<name>A0A845RE40_9FIRM</name>
<dbReference type="OrthoDB" id="9801395at2"/>
<comment type="similarity">
    <text evidence="1 4">Belongs to the DTD family.</text>
</comment>
<dbReference type="PANTHER" id="PTHR10472">
    <property type="entry name" value="D-TYROSYL-TRNA TYR DEACYLASE"/>
    <property type="match status" value="1"/>
</dbReference>
<reference evidence="5 6" key="1">
    <citation type="submission" date="2018-08" db="EMBL/GenBank/DDBJ databases">
        <title>Murine metabolic-syndrome-specific gut microbial biobank.</title>
        <authorList>
            <person name="Liu C."/>
        </authorList>
    </citation>
    <scope>NUCLEOTIDE SEQUENCE [LARGE SCALE GENOMIC DNA]</scope>
    <source>
        <strain evidence="5 6">X69</strain>
    </source>
</reference>
<dbReference type="AlphaFoldDB" id="A0A845RE40"/>
<comment type="function">
    <text evidence="4">An aminoacyl-tRNA editing enzyme that deacylates mischarged D-aminoacyl-tRNAs. Also deacylates mischarged glycyl-tRNA(Ala), protecting cells against glycine mischarging by AlaRS. Acts via tRNA-based rather than protein-based catalysis; rejects L-amino acids rather than detecting D-amino acids in the active site. By recycling D-aminoacyl-tRNA to D-amino acids and free tRNA molecules, this enzyme counteracts the toxicity associated with the formation of D-aminoacyl-tRNA entities in vivo and helps enforce protein L-homochirality.</text>
</comment>
<evidence type="ECO:0000256" key="3">
    <source>
        <dbReference type="ARBA" id="ARBA00022801"/>
    </source>
</evidence>
<dbReference type="InterPro" id="IPR023509">
    <property type="entry name" value="DTD-like_sf"/>
</dbReference>
<dbReference type="HAMAP" id="MF_00518">
    <property type="entry name" value="Deacylase_Dtd"/>
    <property type="match status" value="1"/>
</dbReference>
<dbReference type="NCBIfam" id="TIGR00256">
    <property type="entry name" value="D-aminoacyl-tRNA deacylase"/>
    <property type="match status" value="1"/>
</dbReference>
<organism evidence="5 6">
    <name type="scientific">Anaerotruncus colihominis</name>
    <dbReference type="NCBI Taxonomy" id="169435"/>
    <lineage>
        <taxon>Bacteria</taxon>
        <taxon>Bacillati</taxon>
        <taxon>Bacillota</taxon>
        <taxon>Clostridia</taxon>
        <taxon>Eubacteriales</taxon>
        <taxon>Oscillospiraceae</taxon>
        <taxon>Anaerotruncus</taxon>
    </lineage>
</organism>
<comment type="subcellular location">
    <subcellularLocation>
        <location evidence="4">Cytoplasm</location>
    </subcellularLocation>
</comment>
<dbReference type="GO" id="GO:0019478">
    <property type="term" value="P:D-amino acid catabolic process"/>
    <property type="evidence" value="ECO:0007669"/>
    <property type="project" value="UniProtKB-UniRule"/>
</dbReference>
<accession>A0A845RE40</accession>
<dbReference type="GO" id="GO:0043908">
    <property type="term" value="F:Ser(Gly)-tRNA(Ala) hydrolase activity"/>
    <property type="evidence" value="ECO:0007669"/>
    <property type="project" value="UniProtKB-UniRule"/>
</dbReference>
<comment type="domain">
    <text evidence="4">A Gly-cisPro motif from one monomer fits into the active site of the other monomer to allow specific chiral rejection of L-amino acids.</text>
</comment>
<dbReference type="GO" id="GO:0000049">
    <property type="term" value="F:tRNA binding"/>
    <property type="evidence" value="ECO:0007669"/>
    <property type="project" value="UniProtKB-UniRule"/>
</dbReference>
<comment type="catalytic activity">
    <reaction evidence="4">
        <text>glycyl-tRNA(Ala) + H2O = tRNA(Ala) + glycine + H(+)</text>
        <dbReference type="Rhea" id="RHEA:53744"/>
        <dbReference type="Rhea" id="RHEA-COMP:9657"/>
        <dbReference type="Rhea" id="RHEA-COMP:13640"/>
        <dbReference type="ChEBI" id="CHEBI:15377"/>
        <dbReference type="ChEBI" id="CHEBI:15378"/>
        <dbReference type="ChEBI" id="CHEBI:57305"/>
        <dbReference type="ChEBI" id="CHEBI:78442"/>
        <dbReference type="ChEBI" id="CHEBI:78522"/>
    </reaction>
</comment>
<dbReference type="FunFam" id="3.50.80.10:FF:000001">
    <property type="entry name" value="D-aminoacyl-tRNA deacylase"/>
    <property type="match status" value="1"/>
</dbReference>
<sequence length="156" mass="16513">MKAVLQRVSSASVRIGDEIVGKIGQGLAVLLGVVDGDGVEEADFLAEKAANLRIFGDAQGKMNRSLLDSGGEMLVVSNFTLCADMRHGRRPSFTGAAEPKTADSLYLRFVAAVKDTGVTSVQTGRFGADMLVSIENDGPVTIILDTDEIMKRPGNI</sequence>
<comment type="subunit">
    <text evidence="4">Homodimer.</text>
</comment>
<dbReference type="GO" id="GO:0106026">
    <property type="term" value="F:Gly-tRNA(Ala) deacylase activity"/>
    <property type="evidence" value="ECO:0007669"/>
    <property type="project" value="UniProtKB-UniRule"/>
</dbReference>
<keyword evidence="4" id="KW-0694">RNA-binding</keyword>
<dbReference type="EMBL" id="QXWZ01000002">
    <property type="protein sequence ID" value="NBI77537.1"/>
    <property type="molecule type" value="Genomic_DNA"/>
</dbReference>
<dbReference type="GO" id="GO:0051500">
    <property type="term" value="F:D-tyrosyl-tRNA(Tyr) deacylase activity"/>
    <property type="evidence" value="ECO:0007669"/>
    <property type="project" value="TreeGrafter"/>
</dbReference>
<dbReference type="InterPro" id="IPR003732">
    <property type="entry name" value="Daa-tRNA_deacyls_DTD"/>
</dbReference>
<dbReference type="PANTHER" id="PTHR10472:SF5">
    <property type="entry name" value="D-AMINOACYL-TRNA DEACYLASE 1"/>
    <property type="match status" value="1"/>
</dbReference>
<keyword evidence="4" id="KW-0963">Cytoplasm</keyword>
<dbReference type="RefSeq" id="WP_160208282.1">
    <property type="nucleotide sequence ID" value="NZ_JBCLRJ010000002.1"/>
</dbReference>
<comment type="catalytic activity">
    <reaction evidence="4">
        <text>a D-aminoacyl-tRNA + H2O = a tRNA + a D-alpha-amino acid + H(+)</text>
        <dbReference type="Rhea" id="RHEA:13953"/>
        <dbReference type="Rhea" id="RHEA-COMP:10123"/>
        <dbReference type="Rhea" id="RHEA-COMP:10124"/>
        <dbReference type="ChEBI" id="CHEBI:15377"/>
        <dbReference type="ChEBI" id="CHEBI:15378"/>
        <dbReference type="ChEBI" id="CHEBI:59871"/>
        <dbReference type="ChEBI" id="CHEBI:78442"/>
        <dbReference type="ChEBI" id="CHEBI:79333"/>
        <dbReference type="EC" id="3.1.1.96"/>
    </reaction>
</comment>
<evidence type="ECO:0000313" key="6">
    <source>
        <dbReference type="Proteomes" id="UP000446348"/>
    </source>
</evidence>
<dbReference type="Gene3D" id="3.50.80.10">
    <property type="entry name" value="D-tyrosyl-tRNA(Tyr) deacylase"/>
    <property type="match status" value="1"/>
</dbReference>
<dbReference type="GO" id="GO:0005737">
    <property type="term" value="C:cytoplasm"/>
    <property type="evidence" value="ECO:0007669"/>
    <property type="project" value="UniProtKB-SubCell"/>
</dbReference>
<feature type="short sequence motif" description="Gly-cisPro motif, important for rejection of L-amino acids" evidence="4">
    <location>
        <begin position="138"/>
        <end position="139"/>
    </location>
</feature>
<dbReference type="Pfam" id="PF02580">
    <property type="entry name" value="Tyr_Deacylase"/>
    <property type="match status" value="1"/>
</dbReference>
<comment type="caution">
    <text evidence="5">The sequence shown here is derived from an EMBL/GenBank/DDBJ whole genome shotgun (WGS) entry which is preliminary data.</text>
</comment>
<dbReference type="EC" id="3.1.1.-" evidence="4"/>
<evidence type="ECO:0000256" key="4">
    <source>
        <dbReference type="HAMAP-Rule" id="MF_00518"/>
    </source>
</evidence>
<keyword evidence="2 4" id="KW-0820">tRNA-binding</keyword>
<dbReference type="EC" id="3.1.1.96" evidence="4"/>
<gene>
    <name evidence="4" type="primary">dtd</name>
    <name evidence="5" type="ORF">D3Z39_01390</name>
</gene>
<protein>
    <recommendedName>
        <fullName evidence="4">D-aminoacyl-tRNA deacylase</fullName>
        <shortName evidence="4">DTD</shortName>
        <ecNumber evidence="4">3.1.1.96</ecNumber>
    </recommendedName>
    <alternativeName>
        <fullName evidence="4">Gly-tRNA(Ala) deacylase</fullName>
        <ecNumber evidence="4">3.1.1.-</ecNumber>
    </alternativeName>
</protein>
<evidence type="ECO:0000256" key="1">
    <source>
        <dbReference type="ARBA" id="ARBA00009673"/>
    </source>
</evidence>
<dbReference type="SUPFAM" id="SSF69500">
    <property type="entry name" value="DTD-like"/>
    <property type="match status" value="1"/>
</dbReference>
<evidence type="ECO:0000313" key="5">
    <source>
        <dbReference type="EMBL" id="NBI77537.1"/>
    </source>
</evidence>
<evidence type="ECO:0000256" key="2">
    <source>
        <dbReference type="ARBA" id="ARBA00022555"/>
    </source>
</evidence>